<dbReference type="KEGG" id="sct:SCAT_1579"/>
<evidence type="ECO:0008006" key="3">
    <source>
        <dbReference type="Google" id="ProtNLM"/>
    </source>
</evidence>
<dbReference type="Pfam" id="PF20242">
    <property type="entry name" value="Emfourin"/>
    <property type="match status" value="1"/>
</dbReference>
<evidence type="ECO:0000313" key="1">
    <source>
        <dbReference type="EMBL" id="AEW93954.1"/>
    </source>
</evidence>
<dbReference type="OrthoDB" id="6956709at2"/>
<gene>
    <name evidence="1" type="ordered locus">SCATT_15830</name>
</gene>
<sequence length="88" mass="9502">MRIAVTRSGGFTGITRKAELDTDGRADAPRLEALAREVLTRGRPAPPDGVPDGFTYSITVDDRTVYAADPGLTDTERELVQEVLREGA</sequence>
<protein>
    <recommendedName>
        <fullName evidence="3">Metalloprotease</fullName>
    </recommendedName>
</protein>
<name>F8JYS0_STREN</name>
<dbReference type="STRING" id="1003195.SCATT_15830"/>
<dbReference type="EMBL" id="CP003219">
    <property type="protein sequence ID" value="AEW93954.1"/>
    <property type="molecule type" value="Genomic_DNA"/>
</dbReference>
<proteinExistence type="predicted"/>
<dbReference type="PATRIC" id="fig|1003195.11.peg.3152"/>
<dbReference type="InterPro" id="IPR049457">
    <property type="entry name" value="Emfourin"/>
</dbReference>
<dbReference type="KEGG" id="scy:SCATT_15830"/>
<accession>F8JYS0</accession>
<evidence type="ECO:0000313" key="2">
    <source>
        <dbReference type="Proteomes" id="UP000007842"/>
    </source>
</evidence>
<keyword evidence="2" id="KW-1185">Reference proteome</keyword>
<dbReference type="HOGENOM" id="CLU_159961_0_0_11"/>
<dbReference type="AlphaFoldDB" id="F8JYS0"/>
<reference evidence="2" key="1">
    <citation type="submission" date="2011-12" db="EMBL/GenBank/DDBJ databases">
        <title>Complete genome sequence of Streptomyces cattleya strain DSM 46488.</title>
        <authorList>
            <person name="Ou H.-Y."/>
            <person name="Li P."/>
            <person name="Zhao C."/>
            <person name="O'Hagan D."/>
            <person name="Deng Z."/>
        </authorList>
    </citation>
    <scope>NUCLEOTIDE SEQUENCE [LARGE SCALE GENOMIC DNA]</scope>
    <source>
        <strain evidence="2">ATCC 35852 / DSM 46488 / JCM 4925 / NBRC 14057 / NRRL 8057</strain>
    </source>
</reference>
<organism evidence="1 2">
    <name type="scientific">Streptantibioticus cattleyicolor (strain ATCC 35852 / DSM 46488 / JCM 4925 / NBRC 14057 / NRRL 8057)</name>
    <name type="common">Streptomyces cattleya</name>
    <dbReference type="NCBI Taxonomy" id="1003195"/>
    <lineage>
        <taxon>Bacteria</taxon>
        <taxon>Bacillati</taxon>
        <taxon>Actinomycetota</taxon>
        <taxon>Actinomycetes</taxon>
        <taxon>Kitasatosporales</taxon>
        <taxon>Streptomycetaceae</taxon>
        <taxon>Streptantibioticus</taxon>
    </lineage>
</organism>
<accession>G8WNA9</accession>
<dbReference type="Proteomes" id="UP000007842">
    <property type="component" value="Chromosome"/>
</dbReference>
<dbReference type="RefSeq" id="WP_014142337.1">
    <property type="nucleotide sequence ID" value="NC_016111.1"/>
</dbReference>
<dbReference type="eggNOG" id="ENOG502ZPR2">
    <property type="taxonomic scope" value="Bacteria"/>
</dbReference>